<dbReference type="EMBL" id="AMQN01027970">
    <property type="status" value="NOT_ANNOTATED_CDS"/>
    <property type="molecule type" value="Genomic_DNA"/>
</dbReference>
<dbReference type="PANTHER" id="PTHR30333">
    <property type="entry name" value="CYTOCHROME C-TYPE PROTEIN"/>
    <property type="match status" value="1"/>
</dbReference>
<evidence type="ECO:0000256" key="3">
    <source>
        <dbReference type="ARBA" id="ARBA00022448"/>
    </source>
</evidence>
<evidence type="ECO:0000256" key="2">
    <source>
        <dbReference type="ARBA" id="ARBA00007395"/>
    </source>
</evidence>
<evidence type="ECO:0000256" key="9">
    <source>
        <dbReference type="ARBA" id="ARBA00022989"/>
    </source>
</evidence>
<feature type="non-terminal residue" evidence="14">
    <location>
        <position position="1"/>
    </location>
</feature>
<dbReference type="Pfam" id="PF03264">
    <property type="entry name" value="Cytochrom_NNT"/>
    <property type="match status" value="1"/>
</dbReference>
<dbReference type="Proteomes" id="UP000014760">
    <property type="component" value="Unassembled WGS sequence"/>
</dbReference>
<evidence type="ECO:0000256" key="10">
    <source>
        <dbReference type="ARBA" id="ARBA00023004"/>
    </source>
</evidence>
<keyword evidence="6" id="KW-0812">Transmembrane</keyword>
<reference evidence="16" key="1">
    <citation type="submission" date="2012-12" db="EMBL/GenBank/DDBJ databases">
        <authorList>
            <person name="Hellsten U."/>
            <person name="Grimwood J."/>
            <person name="Chapman J.A."/>
            <person name="Shapiro H."/>
            <person name="Aerts A."/>
            <person name="Otillar R.P."/>
            <person name="Terry A.Y."/>
            <person name="Boore J.L."/>
            <person name="Simakov O."/>
            <person name="Marletaz F."/>
            <person name="Cho S.-J."/>
            <person name="Edsinger-Gonzales E."/>
            <person name="Havlak P."/>
            <person name="Kuo D.-H."/>
            <person name="Larsson T."/>
            <person name="Lv J."/>
            <person name="Arendt D."/>
            <person name="Savage R."/>
            <person name="Osoegawa K."/>
            <person name="de Jong P."/>
            <person name="Lindberg D.R."/>
            <person name="Seaver E.C."/>
            <person name="Weisblat D.A."/>
            <person name="Putnam N.H."/>
            <person name="Grigoriev I.V."/>
            <person name="Rokhsar D.S."/>
        </authorList>
    </citation>
    <scope>NUCLEOTIDE SEQUENCE</scope>
    <source>
        <strain evidence="16">I ESC-2004</strain>
    </source>
</reference>
<dbReference type="InterPro" id="IPR005126">
    <property type="entry name" value="NapC/NirT_cyt_c_N"/>
</dbReference>
<dbReference type="InterPro" id="IPR036280">
    <property type="entry name" value="Multihaem_cyt_sf"/>
</dbReference>
<evidence type="ECO:0000313" key="14">
    <source>
        <dbReference type="EMBL" id="ELT96664.1"/>
    </source>
</evidence>
<evidence type="ECO:0000313" key="16">
    <source>
        <dbReference type="Proteomes" id="UP000014760"/>
    </source>
</evidence>
<keyword evidence="3" id="KW-0813">Transport</keyword>
<dbReference type="InterPro" id="IPR038266">
    <property type="entry name" value="NapC/NirT_cytc_sf"/>
</dbReference>
<evidence type="ECO:0000256" key="1">
    <source>
        <dbReference type="ARBA" id="ARBA00004236"/>
    </source>
</evidence>
<evidence type="ECO:0000256" key="6">
    <source>
        <dbReference type="ARBA" id="ARBA00022692"/>
    </source>
</evidence>
<comment type="subcellular location">
    <subcellularLocation>
        <location evidence="1">Cell membrane</location>
    </subcellularLocation>
</comment>
<evidence type="ECO:0000256" key="8">
    <source>
        <dbReference type="ARBA" id="ARBA00022982"/>
    </source>
</evidence>
<dbReference type="GO" id="GO:0009061">
    <property type="term" value="P:anaerobic respiration"/>
    <property type="evidence" value="ECO:0007669"/>
    <property type="project" value="TreeGrafter"/>
</dbReference>
<evidence type="ECO:0000256" key="4">
    <source>
        <dbReference type="ARBA" id="ARBA00022475"/>
    </source>
</evidence>
<dbReference type="SUPFAM" id="SSF48695">
    <property type="entry name" value="Multiheme cytochromes"/>
    <property type="match status" value="1"/>
</dbReference>
<protein>
    <recommendedName>
        <fullName evidence="13">NapC/NirT cytochrome c N-terminal domain-containing protein</fullName>
    </recommendedName>
</protein>
<evidence type="ECO:0000256" key="7">
    <source>
        <dbReference type="ARBA" id="ARBA00022723"/>
    </source>
</evidence>
<feature type="domain" description="NapC/NirT cytochrome c N-terminal" evidence="13">
    <location>
        <begin position="1"/>
        <end position="90"/>
    </location>
</feature>
<dbReference type="AlphaFoldDB" id="R7TSN3"/>
<dbReference type="GO" id="GO:0005886">
    <property type="term" value="C:plasma membrane"/>
    <property type="evidence" value="ECO:0007669"/>
    <property type="project" value="UniProtKB-SubCell"/>
</dbReference>
<evidence type="ECO:0000256" key="12">
    <source>
        <dbReference type="SAM" id="MobiDB-lite"/>
    </source>
</evidence>
<sequence>KCRASKEVWGAIFGTIDTPEKFEAKRLEMASREWARLSANKSLECKNCHSYKSMKWEDMSPLAAKQMKAAAERDQGCIDCHKGIAHHLPSTDGRSHQLLTAVNVSVPEVGKNYYVVLQKPVFMNATSKEEAGMLNIATEITVTDKSDGRVEFRLEGWRKRIGTGRIINEDFGINIKEAELTKEAAQSGAIVKILEEKVDDVTGLPWQKVTVDMWTDESELTDNVTGMWEFASTTYREACSQCHSQPEVAHFDANTWPGMFNGMIAFVNMDDDTQNLVLKYLQLHSSTYAGSHAQIDDQPNQREARPETALPLAKRQ</sequence>
<reference evidence="14 16" key="2">
    <citation type="journal article" date="2013" name="Nature">
        <title>Insights into bilaterian evolution from three spiralian genomes.</title>
        <authorList>
            <person name="Simakov O."/>
            <person name="Marletaz F."/>
            <person name="Cho S.J."/>
            <person name="Edsinger-Gonzales E."/>
            <person name="Havlak P."/>
            <person name="Hellsten U."/>
            <person name="Kuo D.H."/>
            <person name="Larsson T."/>
            <person name="Lv J."/>
            <person name="Arendt D."/>
            <person name="Savage R."/>
            <person name="Osoegawa K."/>
            <person name="de Jong P."/>
            <person name="Grimwood J."/>
            <person name="Chapman J.A."/>
            <person name="Shapiro H."/>
            <person name="Aerts A."/>
            <person name="Otillar R.P."/>
            <person name="Terry A.Y."/>
            <person name="Boore J.L."/>
            <person name="Grigoriev I.V."/>
            <person name="Lindberg D.R."/>
            <person name="Seaver E.C."/>
            <person name="Weisblat D.A."/>
            <person name="Putnam N.H."/>
            <person name="Rokhsar D.S."/>
        </authorList>
    </citation>
    <scope>NUCLEOTIDE SEQUENCE</scope>
    <source>
        <strain evidence="14 16">I ESC-2004</strain>
    </source>
</reference>
<organism evidence="14">
    <name type="scientific">Capitella teleta</name>
    <name type="common">Polychaete worm</name>
    <dbReference type="NCBI Taxonomy" id="283909"/>
    <lineage>
        <taxon>Eukaryota</taxon>
        <taxon>Metazoa</taxon>
        <taxon>Spiralia</taxon>
        <taxon>Lophotrochozoa</taxon>
        <taxon>Annelida</taxon>
        <taxon>Polychaeta</taxon>
        <taxon>Sedentaria</taxon>
        <taxon>Scolecida</taxon>
        <taxon>Capitellidae</taxon>
        <taxon>Capitella</taxon>
    </lineage>
</organism>
<dbReference type="EMBL" id="KB308770">
    <property type="protein sequence ID" value="ELT96664.1"/>
    <property type="molecule type" value="Genomic_DNA"/>
</dbReference>
<evidence type="ECO:0000259" key="13">
    <source>
        <dbReference type="Pfam" id="PF03264"/>
    </source>
</evidence>
<keyword evidence="7" id="KW-0479">Metal-binding</keyword>
<keyword evidence="11" id="KW-0472">Membrane</keyword>
<name>R7TSN3_CAPTE</name>
<keyword evidence="16" id="KW-1185">Reference proteome</keyword>
<keyword evidence="5" id="KW-0349">Heme</keyword>
<dbReference type="EnsemblMetazoa" id="CapteT91541">
    <property type="protein sequence ID" value="CapteP91541"/>
    <property type="gene ID" value="CapteG91541"/>
</dbReference>
<dbReference type="HOGENOM" id="CLU_058814_0_0_1"/>
<proteinExistence type="inferred from homology"/>
<dbReference type="GO" id="GO:0046872">
    <property type="term" value="F:metal ion binding"/>
    <property type="evidence" value="ECO:0007669"/>
    <property type="project" value="UniProtKB-KW"/>
</dbReference>
<feature type="region of interest" description="Disordered" evidence="12">
    <location>
        <begin position="291"/>
        <end position="316"/>
    </location>
</feature>
<keyword evidence="4" id="KW-1003">Cell membrane</keyword>
<reference evidence="15" key="3">
    <citation type="submission" date="2015-06" db="UniProtKB">
        <authorList>
            <consortium name="EnsemblMetazoa"/>
        </authorList>
    </citation>
    <scope>IDENTIFICATION</scope>
</reference>
<dbReference type="GO" id="GO:0009055">
    <property type="term" value="F:electron transfer activity"/>
    <property type="evidence" value="ECO:0007669"/>
    <property type="project" value="TreeGrafter"/>
</dbReference>
<dbReference type="OMA" id="GLKWQRV"/>
<keyword evidence="10" id="KW-0408">Iron</keyword>
<dbReference type="OrthoDB" id="10217535at2759"/>
<accession>R7TSN3</accession>
<evidence type="ECO:0000256" key="5">
    <source>
        <dbReference type="ARBA" id="ARBA00022617"/>
    </source>
</evidence>
<dbReference type="Gene3D" id="1.10.3820.10">
    <property type="entry name" value="Di-heme elbow motif domain"/>
    <property type="match status" value="1"/>
</dbReference>
<gene>
    <name evidence="14" type="ORF">CAPTEDRAFT_91541</name>
</gene>
<evidence type="ECO:0000256" key="11">
    <source>
        <dbReference type="ARBA" id="ARBA00023136"/>
    </source>
</evidence>
<comment type="similarity">
    <text evidence="2">Belongs to the NapC/NirT/NrfH family.</text>
</comment>
<dbReference type="InterPro" id="IPR051174">
    <property type="entry name" value="Cytochrome_c-type_ET"/>
</dbReference>
<dbReference type="PANTHER" id="PTHR30333:SF1">
    <property type="entry name" value="CYTOCHROME C-TYPE PROTEIN NAPC"/>
    <property type="match status" value="1"/>
</dbReference>
<keyword evidence="9" id="KW-1133">Transmembrane helix</keyword>
<evidence type="ECO:0000313" key="15">
    <source>
        <dbReference type="EnsemblMetazoa" id="CapteP91541"/>
    </source>
</evidence>
<keyword evidence="8" id="KW-0249">Electron transport</keyword>